<gene>
    <name evidence="1" type="ordered locus">Sthe_0279</name>
</gene>
<dbReference type="EMBL" id="CP001823">
    <property type="protein sequence ID" value="ACZ37718.1"/>
    <property type="molecule type" value="Genomic_DNA"/>
</dbReference>
<dbReference type="OrthoDB" id="164847at2"/>
<proteinExistence type="predicted"/>
<dbReference type="AlphaFoldDB" id="D1C6V7"/>
<name>D1C6V7_SPHTD</name>
<reference evidence="1 2" key="2">
    <citation type="journal article" date="2010" name="Stand. Genomic Sci.">
        <title>Complete genome sequence of Desulfohalobium retbaense type strain (HR(100)).</title>
        <authorList>
            <person name="Spring S."/>
            <person name="Nolan M."/>
            <person name="Lapidus A."/>
            <person name="Glavina Del Rio T."/>
            <person name="Copeland A."/>
            <person name="Tice H."/>
            <person name="Cheng J.F."/>
            <person name="Lucas S."/>
            <person name="Land M."/>
            <person name="Chen F."/>
            <person name="Bruce D."/>
            <person name="Goodwin L."/>
            <person name="Pitluck S."/>
            <person name="Ivanova N."/>
            <person name="Mavromatis K."/>
            <person name="Mikhailova N."/>
            <person name="Pati A."/>
            <person name="Chen A."/>
            <person name="Palaniappan K."/>
            <person name="Hauser L."/>
            <person name="Chang Y.J."/>
            <person name="Jeffries C.D."/>
            <person name="Munk C."/>
            <person name="Kiss H."/>
            <person name="Chain P."/>
            <person name="Han C."/>
            <person name="Brettin T."/>
            <person name="Detter J.C."/>
            <person name="Schuler E."/>
            <person name="Goker M."/>
            <person name="Rohde M."/>
            <person name="Bristow J."/>
            <person name="Eisen J.A."/>
            <person name="Markowitz V."/>
            <person name="Hugenholtz P."/>
            <person name="Kyrpides N.C."/>
            <person name="Klenk H.P."/>
        </authorList>
    </citation>
    <scope>NUCLEOTIDE SEQUENCE [LARGE SCALE GENOMIC DNA]</scope>
    <source>
        <strain evidence="2">ATCC 49802 / DSM 20745 / S 6022</strain>
    </source>
</reference>
<dbReference type="HOGENOM" id="CLU_2588594_0_0_0"/>
<evidence type="ECO:0000313" key="1">
    <source>
        <dbReference type="EMBL" id="ACZ37718.1"/>
    </source>
</evidence>
<protein>
    <recommendedName>
        <fullName evidence="3">DUF3006 domain-containing protein</fullName>
    </recommendedName>
</protein>
<dbReference type="KEGG" id="sti:Sthe_0279"/>
<reference evidence="2" key="1">
    <citation type="submission" date="2009-11" db="EMBL/GenBank/DDBJ databases">
        <title>The complete chromosome 1 of Sphaerobacter thermophilus DSM 20745.</title>
        <authorList>
            <person name="Lucas S."/>
            <person name="Copeland A."/>
            <person name="Lapidus A."/>
            <person name="Glavina del Rio T."/>
            <person name="Dalin E."/>
            <person name="Tice H."/>
            <person name="Bruce D."/>
            <person name="Goodwin L."/>
            <person name="Pitluck S."/>
            <person name="Kyrpides N."/>
            <person name="Mavromatis K."/>
            <person name="Ivanova N."/>
            <person name="Mikhailova N."/>
            <person name="LaButti K.M."/>
            <person name="Clum A."/>
            <person name="Sun H.I."/>
            <person name="Brettin T."/>
            <person name="Detter J.C."/>
            <person name="Han C."/>
            <person name="Larimer F."/>
            <person name="Land M."/>
            <person name="Hauser L."/>
            <person name="Markowitz V."/>
            <person name="Cheng J.F."/>
            <person name="Hugenholtz P."/>
            <person name="Woyke T."/>
            <person name="Wu D."/>
            <person name="Steenblock K."/>
            <person name="Schneider S."/>
            <person name="Pukall R."/>
            <person name="Goeker M."/>
            <person name="Klenk H.P."/>
            <person name="Eisen J.A."/>
        </authorList>
    </citation>
    <scope>NUCLEOTIDE SEQUENCE [LARGE SCALE GENOMIC DNA]</scope>
    <source>
        <strain evidence="2">ATCC 49802 / DSM 20745 / S 6022</strain>
    </source>
</reference>
<accession>D1C6V7</accession>
<sequence>MSPDRQDDLIATVDEIEEGASGERLAVLVFDDGQKLVVPLERLPDGTRDGSVLRARFRLDRRTERERRNEVRDLQRRLFGPEE</sequence>
<dbReference type="STRING" id="479434.Sthe_0279"/>
<dbReference type="Gene3D" id="6.20.120.50">
    <property type="match status" value="1"/>
</dbReference>
<organism evidence="1 2">
    <name type="scientific">Sphaerobacter thermophilus (strain ATCC 49802 / DSM 20745 / KCCM 41009 / NCIMB 13125 / S 6022)</name>
    <dbReference type="NCBI Taxonomy" id="479434"/>
    <lineage>
        <taxon>Bacteria</taxon>
        <taxon>Pseudomonadati</taxon>
        <taxon>Thermomicrobiota</taxon>
        <taxon>Thermomicrobia</taxon>
        <taxon>Sphaerobacterales</taxon>
        <taxon>Sphaerobacterineae</taxon>
        <taxon>Sphaerobacteraceae</taxon>
        <taxon>Sphaerobacter</taxon>
    </lineage>
</organism>
<dbReference type="Pfam" id="PF11213">
    <property type="entry name" value="DUF3006"/>
    <property type="match status" value="1"/>
</dbReference>
<keyword evidence="2" id="KW-1185">Reference proteome</keyword>
<evidence type="ECO:0000313" key="2">
    <source>
        <dbReference type="Proteomes" id="UP000002027"/>
    </source>
</evidence>
<dbReference type="RefSeq" id="WP_012870766.1">
    <property type="nucleotide sequence ID" value="NC_013523.1"/>
</dbReference>
<dbReference type="Proteomes" id="UP000002027">
    <property type="component" value="Chromosome 1"/>
</dbReference>
<dbReference type="InParanoid" id="D1C6V7"/>
<evidence type="ECO:0008006" key="3">
    <source>
        <dbReference type="Google" id="ProtNLM"/>
    </source>
</evidence>
<dbReference type="eggNOG" id="ENOG50310HI">
    <property type="taxonomic scope" value="Bacteria"/>
</dbReference>
<dbReference type="InterPro" id="IPR021377">
    <property type="entry name" value="DUF3006"/>
</dbReference>